<organism evidence="1 2">
    <name type="scientific">Jaapia argillacea MUCL 33604</name>
    <dbReference type="NCBI Taxonomy" id="933084"/>
    <lineage>
        <taxon>Eukaryota</taxon>
        <taxon>Fungi</taxon>
        <taxon>Dikarya</taxon>
        <taxon>Basidiomycota</taxon>
        <taxon>Agaricomycotina</taxon>
        <taxon>Agaricomycetes</taxon>
        <taxon>Agaricomycetidae</taxon>
        <taxon>Jaapiales</taxon>
        <taxon>Jaapiaceae</taxon>
        <taxon>Jaapia</taxon>
    </lineage>
</organism>
<dbReference type="AlphaFoldDB" id="A0A067P2Y8"/>
<dbReference type="Proteomes" id="UP000027265">
    <property type="component" value="Unassembled WGS sequence"/>
</dbReference>
<evidence type="ECO:0000313" key="1">
    <source>
        <dbReference type="EMBL" id="KDQ49288.1"/>
    </source>
</evidence>
<keyword evidence="2" id="KW-1185">Reference proteome</keyword>
<reference evidence="2" key="1">
    <citation type="journal article" date="2014" name="Proc. Natl. Acad. Sci. U.S.A.">
        <title>Extensive sampling of basidiomycete genomes demonstrates inadequacy of the white-rot/brown-rot paradigm for wood decay fungi.</title>
        <authorList>
            <person name="Riley R."/>
            <person name="Salamov A.A."/>
            <person name="Brown D.W."/>
            <person name="Nagy L.G."/>
            <person name="Floudas D."/>
            <person name="Held B.W."/>
            <person name="Levasseur A."/>
            <person name="Lombard V."/>
            <person name="Morin E."/>
            <person name="Otillar R."/>
            <person name="Lindquist E.A."/>
            <person name="Sun H."/>
            <person name="LaButti K.M."/>
            <person name="Schmutz J."/>
            <person name="Jabbour D."/>
            <person name="Luo H."/>
            <person name="Baker S.E."/>
            <person name="Pisabarro A.G."/>
            <person name="Walton J.D."/>
            <person name="Blanchette R.A."/>
            <person name="Henrissat B."/>
            <person name="Martin F."/>
            <person name="Cullen D."/>
            <person name="Hibbett D.S."/>
            <person name="Grigoriev I.V."/>
        </authorList>
    </citation>
    <scope>NUCLEOTIDE SEQUENCE [LARGE SCALE GENOMIC DNA]</scope>
    <source>
        <strain evidence="2">MUCL 33604</strain>
    </source>
</reference>
<sequence>MASSTGPEYPSALSQFRVHGTEVYTKVVVLRKDSGSLTRSFSSKFPIPPLLHQNQSFPDPSLSPDRPLSPPIATALLSLIPRDRALATLVSAIRILLCSIKTSLIRLPYSAADILPHASSQDSHRHLTRLPPITTKSAPDRVVVPAHGLSFLEYHESWIGWEF</sequence>
<dbReference type="InParanoid" id="A0A067P2Y8"/>
<dbReference type="EMBL" id="KL197791">
    <property type="protein sequence ID" value="KDQ49288.1"/>
    <property type="molecule type" value="Genomic_DNA"/>
</dbReference>
<accession>A0A067P2Y8</accession>
<evidence type="ECO:0000313" key="2">
    <source>
        <dbReference type="Proteomes" id="UP000027265"/>
    </source>
</evidence>
<name>A0A067P2Y8_9AGAM</name>
<proteinExistence type="predicted"/>
<protein>
    <submittedName>
        <fullName evidence="1">Uncharacterized protein</fullName>
    </submittedName>
</protein>
<gene>
    <name evidence="1" type="ORF">JAAARDRAFT_200995</name>
</gene>
<dbReference type="HOGENOM" id="CLU_1627324_0_0_1"/>